<dbReference type="PANTHER" id="PTHR14947">
    <property type="entry name" value="ZINC FINGER PROTEIN"/>
    <property type="match status" value="1"/>
</dbReference>
<evidence type="ECO:0000313" key="2">
    <source>
        <dbReference type="Proteomes" id="UP001460270"/>
    </source>
</evidence>
<keyword evidence="2" id="KW-1185">Reference proteome</keyword>
<dbReference type="PANTHER" id="PTHR14947:SF24">
    <property type="entry name" value="ZINC FINGER PROTEIN 781-RELATED"/>
    <property type="match status" value="1"/>
</dbReference>
<evidence type="ECO:0000313" key="1">
    <source>
        <dbReference type="EMBL" id="KAK7899437.1"/>
    </source>
</evidence>
<protein>
    <submittedName>
        <fullName evidence="1">Uncharacterized protein</fullName>
    </submittedName>
</protein>
<organism evidence="1 2">
    <name type="scientific">Mugilogobius chulae</name>
    <name type="common">yellowstripe goby</name>
    <dbReference type="NCBI Taxonomy" id="88201"/>
    <lineage>
        <taxon>Eukaryota</taxon>
        <taxon>Metazoa</taxon>
        <taxon>Chordata</taxon>
        <taxon>Craniata</taxon>
        <taxon>Vertebrata</taxon>
        <taxon>Euteleostomi</taxon>
        <taxon>Actinopterygii</taxon>
        <taxon>Neopterygii</taxon>
        <taxon>Teleostei</taxon>
        <taxon>Neoteleostei</taxon>
        <taxon>Acanthomorphata</taxon>
        <taxon>Gobiaria</taxon>
        <taxon>Gobiiformes</taxon>
        <taxon>Gobioidei</taxon>
        <taxon>Gobiidae</taxon>
        <taxon>Gobionellinae</taxon>
        <taxon>Mugilogobius</taxon>
    </lineage>
</organism>
<comment type="caution">
    <text evidence="1">The sequence shown here is derived from an EMBL/GenBank/DDBJ whole genome shotgun (WGS) entry which is preliminary data.</text>
</comment>
<dbReference type="EMBL" id="JBBPFD010000014">
    <property type="protein sequence ID" value="KAK7899437.1"/>
    <property type="molecule type" value="Genomic_DNA"/>
</dbReference>
<accession>A0AAW0NLK4</accession>
<proteinExistence type="predicted"/>
<sequence length="160" mass="17990">MSANTVEKVLLHRNISEATPESTLEKNHSNEKNHMDVISNQEEGEVLLYILSRVFAAATFPLCLPAFLIEQRPDVLATTTSTKWEFLVTSVERHGSVLPNSKYTTELTQEKDHMGVTCVDTVFLQQHISKFTPESTLDKSHLNVTSVGQDLHSLVHLQFT</sequence>
<gene>
    <name evidence="1" type="ORF">WMY93_020290</name>
</gene>
<dbReference type="InterPro" id="IPR039938">
    <property type="entry name" value="Sp4-like"/>
</dbReference>
<reference evidence="2" key="1">
    <citation type="submission" date="2024-04" db="EMBL/GenBank/DDBJ databases">
        <title>Salinicola lusitanus LLJ914,a marine bacterium isolated from the Okinawa Trough.</title>
        <authorList>
            <person name="Li J."/>
        </authorList>
    </citation>
    <scope>NUCLEOTIDE SEQUENCE [LARGE SCALE GENOMIC DNA]</scope>
</reference>
<dbReference type="Proteomes" id="UP001460270">
    <property type="component" value="Unassembled WGS sequence"/>
</dbReference>
<dbReference type="AlphaFoldDB" id="A0AAW0NLK4"/>
<name>A0AAW0NLK4_9GOBI</name>